<dbReference type="InterPro" id="IPR015943">
    <property type="entry name" value="WD40/YVTN_repeat-like_dom_sf"/>
</dbReference>
<evidence type="ECO:0000256" key="3">
    <source>
        <dbReference type="SAM" id="SignalP"/>
    </source>
</evidence>
<evidence type="ECO:0000313" key="8">
    <source>
        <dbReference type="Proteomes" id="UP000316614"/>
    </source>
</evidence>
<protein>
    <submittedName>
        <fullName evidence="7">T9SS type A sorting domain-containing protein</fullName>
    </submittedName>
</protein>
<gene>
    <name evidence="7" type="ORF">FKX85_03800</name>
</gene>
<feature type="chain" id="PRO_5021879913" evidence="3">
    <location>
        <begin position="21"/>
        <end position="933"/>
    </location>
</feature>
<feature type="domain" description="Photosynthesis system II assembly factor Ycf48/Hcf136-like" evidence="4">
    <location>
        <begin position="392"/>
        <end position="518"/>
    </location>
</feature>
<dbReference type="Pfam" id="PF14870">
    <property type="entry name" value="PSII_BNR"/>
    <property type="match status" value="2"/>
</dbReference>
<feature type="domain" description="Secretion system C-terminal sorting" evidence="5">
    <location>
        <begin position="861"/>
        <end position="932"/>
    </location>
</feature>
<dbReference type="EMBL" id="CP041253">
    <property type="protein sequence ID" value="QDH81475.1"/>
    <property type="molecule type" value="Genomic_DNA"/>
</dbReference>
<feature type="domain" description="Photosynthesis system II assembly factor Ycf48/Hcf136-like" evidence="4">
    <location>
        <begin position="61"/>
        <end position="187"/>
    </location>
</feature>
<dbReference type="InterPro" id="IPR028203">
    <property type="entry name" value="PSII_CF48-like_dom"/>
</dbReference>
<dbReference type="AlphaFoldDB" id="A0A514CNT3"/>
<dbReference type="NCBIfam" id="TIGR04183">
    <property type="entry name" value="Por_Secre_tail"/>
    <property type="match status" value="1"/>
</dbReference>
<keyword evidence="2" id="KW-0604">Photosystem II</keyword>
<evidence type="ECO:0000259" key="4">
    <source>
        <dbReference type="Pfam" id="PF14870"/>
    </source>
</evidence>
<sequence length="933" mass="101329">MKNHLLLIFFSMSLFQSAFSQSWQRISDRGNELTDIHWVNEDVAFASGDQIMLKTTDGGDSWTEISMPMEASLLSVDFYDHENGAMSGENGVLLQTKDGGQSWKAVELSSTEDLLTVKYLTKDNIWIAGTSGTLQYSSNGGDSWTSVEPGITADISTLFFPSNDRGYLGTSSGAIYKTSDGGQTWQPLASSINTPINDLCFTNDTTGYAVGDEGVILKTIDAGDNWAFIQSGTNYDYKRVAFNRDSPDTGIIVGEAGTVLFTNNAGLTFAIRNSRTVEDINNIAYKQSTNTVFAVADAGTILRSTNSGSSWTSLFTGNPKDFLATDFVSDSRGYIAGKEAVILRTTNSGNSFADYSRPLTTDFHDIAFVSSAFGYVVGNDGTILNTTNSGGSWTALNPNTEKDLFGLYFSDADTGYIVGEDGYLAKTENRGINWTTINAGDKSFDFYDVDFFQDGSGIIVGEGGRVFRNSGAEDWQEVYLGITSNLNGIFVISETSAVMVGDNGQAFLTEDQGGNWKQLNTHSTQHLRDVAFLDSLTGFIVGDEGMLLQTTDQGETWRQVDTETFQDFRAISFGDVNTGYAVGEYGMIYQYSCEVPTFTGTITGQDNICLSQQIYTLENEGSEGLTYEWRVDGGSIIEGQGSDRIVVQWESPGRNGVLVKSQNVCGDGPTTALEVTVSTTPEKIMEITGNGVACLKRVSNYEVDSIPGMEYIWTANNGIIQSGQGTAHVAIEWESEGQQQLSVFPKNACGETSATNKAITVTRAPAQPETIMGLAQVGLEEQLYEVTAVDGINYQWSTEGGSIISGQGTHSALVNWEREGDFLLEVTPSNSCNEGASQQLNVNVNLITGIEKEAENAQVKIYPNPSSGNIHIEVKGAGSVREIRVVDPLGKYLRKITPHHDIFDFYIENLPAGLWLIEVETAAGKTVDKVWIK</sequence>
<proteinExistence type="predicted"/>
<feature type="signal peptide" evidence="3">
    <location>
        <begin position="1"/>
        <end position="20"/>
    </location>
</feature>
<feature type="domain" description="PKD-like" evidence="6">
    <location>
        <begin position="596"/>
        <end position="675"/>
    </location>
</feature>
<dbReference type="InterPro" id="IPR045829">
    <property type="entry name" value="PKD_6"/>
</dbReference>
<dbReference type="KEGG" id="echi:FKX85_03800"/>
<dbReference type="Gene3D" id="2.130.10.10">
    <property type="entry name" value="YVTN repeat-like/Quinoprotein amine dehydrogenase"/>
    <property type="match status" value="3"/>
</dbReference>
<organism evidence="7 8">
    <name type="scientific">Echinicola soli</name>
    <dbReference type="NCBI Taxonomy" id="2591634"/>
    <lineage>
        <taxon>Bacteria</taxon>
        <taxon>Pseudomonadati</taxon>
        <taxon>Bacteroidota</taxon>
        <taxon>Cytophagia</taxon>
        <taxon>Cytophagales</taxon>
        <taxon>Cyclobacteriaceae</taxon>
        <taxon>Echinicola</taxon>
    </lineage>
</organism>
<feature type="domain" description="PKD-like" evidence="6">
    <location>
        <begin position="765"/>
        <end position="842"/>
    </location>
</feature>
<dbReference type="PANTHER" id="PTHR47199:SF2">
    <property type="entry name" value="PHOTOSYSTEM II STABILITY_ASSEMBLY FACTOR HCF136, CHLOROPLASTIC"/>
    <property type="match status" value="1"/>
</dbReference>
<dbReference type="PANTHER" id="PTHR47199">
    <property type="entry name" value="PHOTOSYSTEM II STABILITY/ASSEMBLY FACTOR HCF136, CHLOROPLASTIC"/>
    <property type="match status" value="1"/>
</dbReference>
<accession>A0A514CNT3</accession>
<dbReference type="Proteomes" id="UP000316614">
    <property type="component" value="Chromosome"/>
</dbReference>
<dbReference type="OrthoDB" id="9757809at2"/>
<reference evidence="7 8" key="1">
    <citation type="submission" date="2019-06" db="EMBL/GenBank/DDBJ databases">
        <title>Echinicola alkalisoli sp. nov. isolated from saline soil.</title>
        <authorList>
            <person name="Sun J.-Q."/>
            <person name="Xu L."/>
        </authorList>
    </citation>
    <scope>NUCLEOTIDE SEQUENCE [LARGE SCALE GENOMIC DNA]</scope>
    <source>
        <strain evidence="7 8">LN3S3</strain>
    </source>
</reference>
<feature type="domain" description="PKD-like" evidence="6">
    <location>
        <begin position="681"/>
        <end position="756"/>
    </location>
</feature>
<dbReference type="Pfam" id="PF19408">
    <property type="entry name" value="PKD_6"/>
    <property type="match status" value="3"/>
</dbReference>
<keyword evidence="1" id="KW-0602">Photosynthesis</keyword>
<evidence type="ECO:0000256" key="2">
    <source>
        <dbReference type="ARBA" id="ARBA00023276"/>
    </source>
</evidence>
<evidence type="ECO:0000259" key="5">
    <source>
        <dbReference type="Pfam" id="PF18962"/>
    </source>
</evidence>
<dbReference type="SUPFAM" id="SSF110296">
    <property type="entry name" value="Oligoxyloglucan reducing end-specific cellobiohydrolase"/>
    <property type="match status" value="4"/>
</dbReference>
<evidence type="ECO:0000259" key="6">
    <source>
        <dbReference type="Pfam" id="PF19408"/>
    </source>
</evidence>
<evidence type="ECO:0000256" key="1">
    <source>
        <dbReference type="ARBA" id="ARBA00022531"/>
    </source>
</evidence>
<dbReference type="InterPro" id="IPR026444">
    <property type="entry name" value="Secre_tail"/>
</dbReference>
<evidence type="ECO:0000313" key="7">
    <source>
        <dbReference type="EMBL" id="QDH81475.1"/>
    </source>
</evidence>
<dbReference type="Pfam" id="PF18962">
    <property type="entry name" value="Por_Secre_tail"/>
    <property type="match status" value="1"/>
</dbReference>
<keyword evidence="3" id="KW-0732">Signal</keyword>
<dbReference type="GO" id="GO:0015979">
    <property type="term" value="P:photosynthesis"/>
    <property type="evidence" value="ECO:0007669"/>
    <property type="project" value="UniProtKB-KW"/>
</dbReference>
<name>A0A514CNT3_9BACT</name>
<dbReference type="GO" id="GO:0009523">
    <property type="term" value="C:photosystem II"/>
    <property type="evidence" value="ECO:0007669"/>
    <property type="project" value="UniProtKB-KW"/>
</dbReference>
<keyword evidence="8" id="KW-1185">Reference proteome</keyword>